<dbReference type="WBParaSite" id="SCUD_0000225501-mRNA-1">
    <property type="protein sequence ID" value="SCUD_0000225501-mRNA-1"/>
    <property type="gene ID" value="SCUD_0000225501"/>
</dbReference>
<name>A0A183JHT2_9TREM</name>
<proteinExistence type="predicted"/>
<evidence type="ECO:0000313" key="1">
    <source>
        <dbReference type="WBParaSite" id="SCUD_0000225501-mRNA-1"/>
    </source>
</evidence>
<organism evidence="1">
    <name type="scientific">Schistosoma curassoni</name>
    <dbReference type="NCBI Taxonomy" id="6186"/>
    <lineage>
        <taxon>Eukaryota</taxon>
        <taxon>Metazoa</taxon>
        <taxon>Spiralia</taxon>
        <taxon>Lophotrochozoa</taxon>
        <taxon>Platyhelminthes</taxon>
        <taxon>Trematoda</taxon>
        <taxon>Digenea</taxon>
        <taxon>Strigeidida</taxon>
        <taxon>Schistosomatoidea</taxon>
        <taxon>Schistosomatidae</taxon>
        <taxon>Schistosoma</taxon>
    </lineage>
</organism>
<protein>
    <submittedName>
        <fullName evidence="1">Uncharacterized protein</fullName>
    </submittedName>
</protein>
<reference evidence="1" key="1">
    <citation type="submission" date="2016-06" db="UniProtKB">
        <authorList>
            <consortium name="WormBaseParasite"/>
        </authorList>
    </citation>
    <scope>IDENTIFICATION</scope>
</reference>
<accession>A0A183JHT2</accession>
<sequence length="47" mass="5346">MKQTGSMFIMLLVKNIIFRHFHGSPPGLHRLIVKSSQDLFILNHGVS</sequence>
<dbReference type="AlphaFoldDB" id="A0A183JHT2"/>